<keyword evidence="3" id="KW-1185">Reference proteome</keyword>
<dbReference type="RefSeq" id="WP_189578222.1">
    <property type="nucleotide sequence ID" value="NZ_BMYF01000001.1"/>
</dbReference>
<feature type="transmembrane region" description="Helical" evidence="1">
    <location>
        <begin position="366"/>
        <end position="383"/>
    </location>
</feature>
<feature type="transmembrane region" description="Helical" evidence="1">
    <location>
        <begin position="210"/>
        <end position="227"/>
    </location>
</feature>
<dbReference type="InterPro" id="IPR046107">
    <property type="entry name" value="DUF6044"/>
</dbReference>
<keyword evidence="1" id="KW-0472">Membrane</keyword>
<evidence type="ECO:0000313" key="3">
    <source>
        <dbReference type="Proteomes" id="UP000642809"/>
    </source>
</evidence>
<sequence>MSSLQRNSVIFVGLGGFLLALLVVLPYLFLGKDVHVIVSDNLDSNFVWLRNLASQGKLLAHPSSEVEGFLLVTPRFSFPSGIHGFALLYAFMDSFWAFAVQKFLISWIAFVSMYYWSGRLLCNANIVDRLALAAIWASLVFYPHRGISLAAIPLLAWLFTSYKDQKIDTQAIIFLLFYGFYSTPLLSGWYVWFGFFAYTIFYSISSKKTAWSLVLFLGLWLLCYLIQEYHYLYQFFVEDEFISHRTEFSYYEYLWKDWNPISLILYGDYSGIVYSLIYPVMVFFGLLFFGMQKKLYGIPRVFTLLLIFILGFCWLISRYFSWSLGSIDLPILQSLNLLRFNHWIPFLLFSVLGYWILQMQFSGKRLILVVLVGINCLVYQYEWRHSFSYASLLSEYRTPSFREYFAEKSYDEIKAFLGPDWSSLRLIHVNMPPAVSVYNGMRSLDGYIQNYALEHKYAVGKVIAEEIRGNEFLEWQFWRWGNKCYFQNSTYPDDYMRYQWLDFSPIMELSWDFEYLKQVLGADIVLSSVPIDIQELEFLNRFEHPNSAWKIYIYSIR</sequence>
<feature type="transmembrane region" description="Helical" evidence="1">
    <location>
        <begin position="171"/>
        <end position="198"/>
    </location>
</feature>
<dbReference type="Pfam" id="PF19510">
    <property type="entry name" value="DUF6044"/>
    <property type="match status" value="1"/>
</dbReference>
<name>A0A8J3CTP9_9BACT</name>
<feature type="transmembrane region" description="Helical" evidence="1">
    <location>
        <begin position="9"/>
        <end position="30"/>
    </location>
</feature>
<reference evidence="2" key="1">
    <citation type="journal article" date="2014" name="Int. J. Syst. Evol. Microbiol.">
        <title>Complete genome sequence of Corynebacterium casei LMG S-19264T (=DSM 44701T), isolated from a smear-ripened cheese.</title>
        <authorList>
            <consortium name="US DOE Joint Genome Institute (JGI-PGF)"/>
            <person name="Walter F."/>
            <person name="Albersmeier A."/>
            <person name="Kalinowski J."/>
            <person name="Ruckert C."/>
        </authorList>
    </citation>
    <scope>NUCLEOTIDE SEQUENCE</scope>
    <source>
        <strain evidence="2">KCTC 23224</strain>
    </source>
</reference>
<dbReference type="AlphaFoldDB" id="A0A8J3CTP9"/>
<dbReference type="Proteomes" id="UP000642809">
    <property type="component" value="Unassembled WGS sequence"/>
</dbReference>
<feature type="transmembrane region" description="Helical" evidence="1">
    <location>
        <begin position="301"/>
        <end position="320"/>
    </location>
</feature>
<keyword evidence="1" id="KW-1133">Transmembrane helix</keyword>
<protein>
    <submittedName>
        <fullName evidence="2">Putative membrane protein YkoS</fullName>
    </submittedName>
</protein>
<keyword evidence="1" id="KW-0812">Transmembrane</keyword>
<gene>
    <name evidence="2" type="primary">ykoS</name>
    <name evidence="2" type="ORF">GCM10008106_00340</name>
</gene>
<feature type="transmembrane region" description="Helical" evidence="1">
    <location>
        <begin position="130"/>
        <end position="159"/>
    </location>
</feature>
<evidence type="ECO:0000256" key="1">
    <source>
        <dbReference type="SAM" id="Phobius"/>
    </source>
</evidence>
<evidence type="ECO:0000313" key="2">
    <source>
        <dbReference type="EMBL" id="GHB23704.1"/>
    </source>
</evidence>
<comment type="caution">
    <text evidence="2">The sequence shown here is derived from an EMBL/GenBank/DDBJ whole genome shotgun (WGS) entry which is preliminary data.</text>
</comment>
<proteinExistence type="predicted"/>
<feature type="transmembrane region" description="Helical" evidence="1">
    <location>
        <begin position="272"/>
        <end position="289"/>
    </location>
</feature>
<organism evidence="2 3">
    <name type="scientific">Mongoliitalea lutea</name>
    <dbReference type="NCBI Taxonomy" id="849756"/>
    <lineage>
        <taxon>Bacteria</taxon>
        <taxon>Pseudomonadati</taxon>
        <taxon>Bacteroidota</taxon>
        <taxon>Cytophagia</taxon>
        <taxon>Cytophagales</taxon>
        <taxon>Cyclobacteriaceae</taxon>
        <taxon>Mongoliitalea</taxon>
    </lineage>
</organism>
<feature type="transmembrane region" description="Helical" evidence="1">
    <location>
        <begin position="340"/>
        <end position="357"/>
    </location>
</feature>
<feature type="transmembrane region" description="Helical" evidence="1">
    <location>
        <begin position="95"/>
        <end position="118"/>
    </location>
</feature>
<accession>A0A8J3CTP9</accession>
<reference evidence="2" key="2">
    <citation type="submission" date="2020-09" db="EMBL/GenBank/DDBJ databases">
        <authorList>
            <person name="Sun Q."/>
            <person name="Kim S."/>
        </authorList>
    </citation>
    <scope>NUCLEOTIDE SEQUENCE</scope>
    <source>
        <strain evidence="2">KCTC 23224</strain>
    </source>
</reference>
<dbReference type="EMBL" id="BMYF01000001">
    <property type="protein sequence ID" value="GHB23704.1"/>
    <property type="molecule type" value="Genomic_DNA"/>
</dbReference>